<proteinExistence type="predicted"/>
<feature type="transmembrane region" description="Helical" evidence="1">
    <location>
        <begin position="66"/>
        <end position="90"/>
    </location>
</feature>
<dbReference type="Proteomes" id="UP000319383">
    <property type="component" value="Chromosome"/>
</dbReference>
<evidence type="ECO:0000256" key="1">
    <source>
        <dbReference type="SAM" id="Phobius"/>
    </source>
</evidence>
<accession>A0A517ZW14</accession>
<evidence type="ECO:0000313" key="2">
    <source>
        <dbReference type="EMBL" id="QDU46672.1"/>
    </source>
</evidence>
<sequence length="111" mass="12766">MSDSSTDIRPMTDSEFDEWTDVRSRGTSYFRRKCFIINSIGAAITIAILAAVQYTEITPVWVRLMLPVGLIPCMIMLPFLLHLFITPLLWTSYEQQYAKTLENRATKKSND</sequence>
<organism evidence="2 3">
    <name type="scientific">Symmachiella dynata</name>
    <dbReference type="NCBI Taxonomy" id="2527995"/>
    <lineage>
        <taxon>Bacteria</taxon>
        <taxon>Pseudomonadati</taxon>
        <taxon>Planctomycetota</taxon>
        <taxon>Planctomycetia</taxon>
        <taxon>Planctomycetales</taxon>
        <taxon>Planctomycetaceae</taxon>
        <taxon>Symmachiella</taxon>
    </lineage>
</organism>
<dbReference type="EMBL" id="CP036276">
    <property type="protein sequence ID" value="QDU46672.1"/>
    <property type="molecule type" value="Genomic_DNA"/>
</dbReference>
<dbReference type="KEGG" id="sdyn:Mal52_51940"/>
<keyword evidence="1" id="KW-0812">Transmembrane</keyword>
<name>A0A517ZW14_9PLAN</name>
<keyword evidence="1" id="KW-0472">Membrane</keyword>
<evidence type="ECO:0000313" key="3">
    <source>
        <dbReference type="Proteomes" id="UP000319383"/>
    </source>
</evidence>
<dbReference type="AlphaFoldDB" id="A0A517ZW14"/>
<protein>
    <recommendedName>
        <fullName evidence="4">2TM domain-containing protein</fullName>
    </recommendedName>
</protein>
<reference evidence="2 3" key="1">
    <citation type="submission" date="2019-02" db="EMBL/GenBank/DDBJ databases">
        <title>Deep-cultivation of Planctomycetes and their phenomic and genomic characterization uncovers novel biology.</title>
        <authorList>
            <person name="Wiegand S."/>
            <person name="Jogler M."/>
            <person name="Boedeker C."/>
            <person name="Pinto D."/>
            <person name="Vollmers J."/>
            <person name="Rivas-Marin E."/>
            <person name="Kohn T."/>
            <person name="Peeters S.H."/>
            <person name="Heuer A."/>
            <person name="Rast P."/>
            <person name="Oberbeckmann S."/>
            <person name="Bunk B."/>
            <person name="Jeske O."/>
            <person name="Meyerdierks A."/>
            <person name="Storesund J.E."/>
            <person name="Kallscheuer N."/>
            <person name="Luecker S."/>
            <person name="Lage O.M."/>
            <person name="Pohl T."/>
            <person name="Merkel B.J."/>
            <person name="Hornburger P."/>
            <person name="Mueller R.-W."/>
            <person name="Bruemmer F."/>
            <person name="Labrenz M."/>
            <person name="Spormann A.M."/>
            <person name="Op den Camp H."/>
            <person name="Overmann J."/>
            <person name="Amann R."/>
            <person name="Jetten M.S.M."/>
            <person name="Mascher T."/>
            <person name="Medema M.H."/>
            <person name="Devos D.P."/>
            <person name="Kaster A.-K."/>
            <person name="Ovreas L."/>
            <person name="Rohde M."/>
            <person name="Galperin M.Y."/>
            <person name="Jogler C."/>
        </authorList>
    </citation>
    <scope>NUCLEOTIDE SEQUENCE [LARGE SCALE GENOMIC DNA]</scope>
    <source>
        <strain evidence="2 3">Mal52</strain>
    </source>
</reference>
<dbReference type="RefSeq" id="WP_145379162.1">
    <property type="nucleotide sequence ID" value="NZ_CP036276.1"/>
</dbReference>
<keyword evidence="1" id="KW-1133">Transmembrane helix</keyword>
<feature type="transmembrane region" description="Helical" evidence="1">
    <location>
        <begin position="35"/>
        <end position="54"/>
    </location>
</feature>
<gene>
    <name evidence="2" type="ORF">Mal52_51940</name>
</gene>
<keyword evidence="3" id="KW-1185">Reference proteome</keyword>
<evidence type="ECO:0008006" key="4">
    <source>
        <dbReference type="Google" id="ProtNLM"/>
    </source>
</evidence>